<gene>
    <name evidence="19" type="primary">cobS</name>
    <name evidence="20" type="ORF">AVJ23_06420</name>
</gene>
<dbReference type="InterPro" id="IPR003805">
    <property type="entry name" value="CobS"/>
</dbReference>
<evidence type="ECO:0000256" key="15">
    <source>
        <dbReference type="ARBA" id="ARBA00032605"/>
    </source>
</evidence>
<comment type="caution">
    <text evidence="20">The sequence shown here is derived from an EMBL/GenBank/DDBJ whole genome shotgun (WGS) entry which is preliminary data.</text>
</comment>
<comment type="pathway">
    <text evidence="3 19">Cofactor biosynthesis; adenosylcobalamin biosynthesis; adenosylcobalamin from cob(II)yrinate a,c-diamide: step 7/7.</text>
</comment>
<feature type="transmembrane region" description="Helical" evidence="19">
    <location>
        <begin position="207"/>
        <end position="224"/>
    </location>
</feature>
<comment type="subcellular location">
    <subcellularLocation>
        <location evidence="2 19">Cell membrane</location>
        <topology evidence="2 19">Multi-pass membrane protein</topology>
    </subcellularLocation>
</comment>
<reference evidence="20 21" key="1">
    <citation type="submission" date="2015-12" db="EMBL/GenBank/DDBJ databases">
        <authorList>
            <person name="Shamseldin A."/>
            <person name="Moawad H."/>
            <person name="Abd El-Rahim W.M."/>
            <person name="Sadowsky M.J."/>
        </authorList>
    </citation>
    <scope>NUCLEOTIDE SEQUENCE [LARGE SCALE GENOMIC DNA]</scope>
    <source>
        <strain evidence="20 21">SJ5A-1</strain>
    </source>
</reference>
<keyword evidence="12 19" id="KW-1133">Transmembrane helix</keyword>
<evidence type="ECO:0000256" key="14">
    <source>
        <dbReference type="ARBA" id="ARBA00025228"/>
    </source>
</evidence>
<evidence type="ECO:0000256" key="17">
    <source>
        <dbReference type="ARBA" id="ARBA00048623"/>
    </source>
</evidence>
<evidence type="ECO:0000313" key="20">
    <source>
        <dbReference type="EMBL" id="KUF11396.1"/>
    </source>
</evidence>
<sequence length="255" mass="26807">MRDAIHLEWQLFLLALRYLTRVPVPAGLPSSDDLMIRATKYHPVVGVVVGAVGAAVLWLAALVLPWGAAVILSLAATLIVTGAFHEDGLADAVDGLAGGSDRDTVLRIMADARLGKHGGMALGLVLALKLVLLASLNLPDAMAALVAGHAMGRMGAVHIIATTRYARSEGMQAIITAITPDGYRVALAMLAVLLAGMMLWFGWVATGYALVLSILLGQLFRAWFQRKLGGYTGDCLGGVQQLCELGVYLGLAIVL</sequence>
<evidence type="ECO:0000256" key="12">
    <source>
        <dbReference type="ARBA" id="ARBA00022989"/>
    </source>
</evidence>
<evidence type="ECO:0000256" key="7">
    <source>
        <dbReference type="ARBA" id="ARBA00022475"/>
    </source>
</evidence>
<dbReference type="OrthoDB" id="9794626at2"/>
<keyword evidence="13 19" id="KW-0472">Membrane</keyword>
<keyword evidence="11 19" id="KW-0460">Magnesium</keyword>
<dbReference type="Proteomes" id="UP000054396">
    <property type="component" value="Unassembled WGS sequence"/>
</dbReference>
<evidence type="ECO:0000256" key="3">
    <source>
        <dbReference type="ARBA" id="ARBA00004663"/>
    </source>
</evidence>
<keyword evidence="21" id="KW-1185">Reference proteome</keyword>
<dbReference type="EMBL" id="LPXO01000003">
    <property type="protein sequence ID" value="KUF11396.1"/>
    <property type="molecule type" value="Genomic_DNA"/>
</dbReference>
<dbReference type="Pfam" id="PF02654">
    <property type="entry name" value="CobS"/>
    <property type="match status" value="1"/>
</dbReference>
<evidence type="ECO:0000256" key="19">
    <source>
        <dbReference type="HAMAP-Rule" id="MF_00719"/>
    </source>
</evidence>
<comment type="catalytic activity">
    <reaction evidence="17 19">
        <text>alpha-ribazole + adenosylcob(III)inamide-GDP = adenosylcob(III)alamin + GMP + H(+)</text>
        <dbReference type="Rhea" id="RHEA:16049"/>
        <dbReference type="ChEBI" id="CHEBI:10329"/>
        <dbReference type="ChEBI" id="CHEBI:15378"/>
        <dbReference type="ChEBI" id="CHEBI:18408"/>
        <dbReference type="ChEBI" id="CHEBI:58115"/>
        <dbReference type="ChEBI" id="CHEBI:60487"/>
        <dbReference type="EC" id="2.7.8.26"/>
    </reaction>
</comment>
<comment type="catalytic activity">
    <reaction evidence="18 19">
        <text>alpha-ribazole 5'-phosphate + adenosylcob(III)inamide-GDP = adenosylcob(III)alamin 5'-phosphate + GMP + H(+)</text>
        <dbReference type="Rhea" id="RHEA:23560"/>
        <dbReference type="ChEBI" id="CHEBI:15378"/>
        <dbReference type="ChEBI" id="CHEBI:57918"/>
        <dbReference type="ChEBI" id="CHEBI:58115"/>
        <dbReference type="ChEBI" id="CHEBI:60487"/>
        <dbReference type="ChEBI" id="CHEBI:60493"/>
        <dbReference type="EC" id="2.7.8.26"/>
    </reaction>
</comment>
<dbReference type="AlphaFoldDB" id="A0A0W7WLM4"/>
<dbReference type="EC" id="2.7.8.26" evidence="5 19"/>
<comment type="function">
    <text evidence="14 19">Joins adenosylcobinamide-GDP and alpha-ribazole to generate adenosylcobalamin (Ado-cobalamin). Also synthesizes adenosylcobalamin 5'-phosphate from adenosylcobinamide-GDP and alpha-ribazole 5'-phosphate.</text>
</comment>
<comment type="caution">
    <text evidence="19">Lacks conserved residue(s) required for the propagation of feature annotation.</text>
</comment>
<dbReference type="UniPathway" id="UPA00148">
    <property type="reaction ID" value="UER00238"/>
</dbReference>
<keyword evidence="10 19" id="KW-0812">Transmembrane</keyword>
<keyword evidence="8 19" id="KW-0169">Cobalamin biosynthesis</keyword>
<evidence type="ECO:0000256" key="2">
    <source>
        <dbReference type="ARBA" id="ARBA00004651"/>
    </source>
</evidence>
<evidence type="ECO:0000256" key="5">
    <source>
        <dbReference type="ARBA" id="ARBA00013200"/>
    </source>
</evidence>
<evidence type="ECO:0000256" key="18">
    <source>
        <dbReference type="ARBA" id="ARBA00049504"/>
    </source>
</evidence>
<dbReference type="PANTHER" id="PTHR34148:SF1">
    <property type="entry name" value="ADENOSYLCOBINAMIDE-GDP RIBAZOLETRANSFERASE"/>
    <property type="match status" value="1"/>
</dbReference>
<evidence type="ECO:0000313" key="21">
    <source>
        <dbReference type="Proteomes" id="UP000054396"/>
    </source>
</evidence>
<proteinExistence type="inferred from homology"/>
<comment type="similarity">
    <text evidence="4 19">Belongs to the CobS family.</text>
</comment>
<dbReference type="GO" id="GO:0009236">
    <property type="term" value="P:cobalamin biosynthetic process"/>
    <property type="evidence" value="ECO:0007669"/>
    <property type="project" value="UniProtKB-UniRule"/>
</dbReference>
<dbReference type="GO" id="GO:0008818">
    <property type="term" value="F:cobalamin 5'-phosphate synthase activity"/>
    <property type="evidence" value="ECO:0007669"/>
    <property type="project" value="UniProtKB-UniRule"/>
</dbReference>
<evidence type="ECO:0000256" key="1">
    <source>
        <dbReference type="ARBA" id="ARBA00001946"/>
    </source>
</evidence>
<accession>A0A0W7WLM4</accession>
<dbReference type="GO" id="GO:0005886">
    <property type="term" value="C:plasma membrane"/>
    <property type="evidence" value="ECO:0007669"/>
    <property type="project" value="UniProtKB-SubCell"/>
</dbReference>
<organism evidence="20 21">
    <name type="scientific">Pseudoponticoccus marisrubri</name>
    <dbReference type="NCBI Taxonomy" id="1685382"/>
    <lineage>
        <taxon>Bacteria</taxon>
        <taxon>Pseudomonadati</taxon>
        <taxon>Pseudomonadota</taxon>
        <taxon>Alphaproteobacteria</taxon>
        <taxon>Rhodobacterales</taxon>
        <taxon>Roseobacteraceae</taxon>
        <taxon>Pseudoponticoccus</taxon>
    </lineage>
</organism>
<keyword evidence="9 19" id="KW-0808">Transferase</keyword>
<feature type="transmembrane region" description="Helical" evidence="19">
    <location>
        <begin position="41"/>
        <end position="60"/>
    </location>
</feature>
<dbReference type="PANTHER" id="PTHR34148">
    <property type="entry name" value="ADENOSYLCOBINAMIDE-GDP RIBAZOLETRANSFERASE"/>
    <property type="match status" value="1"/>
</dbReference>
<evidence type="ECO:0000256" key="6">
    <source>
        <dbReference type="ARBA" id="ARBA00015850"/>
    </source>
</evidence>
<evidence type="ECO:0000256" key="9">
    <source>
        <dbReference type="ARBA" id="ARBA00022679"/>
    </source>
</evidence>
<evidence type="ECO:0000256" key="10">
    <source>
        <dbReference type="ARBA" id="ARBA00022692"/>
    </source>
</evidence>
<dbReference type="STRING" id="1685382.AVJ23_06420"/>
<evidence type="ECO:0000256" key="8">
    <source>
        <dbReference type="ARBA" id="ARBA00022573"/>
    </source>
</evidence>
<dbReference type="GO" id="GO:0051073">
    <property type="term" value="F:adenosylcobinamide-GDP ribazoletransferase activity"/>
    <property type="evidence" value="ECO:0007669"/>
    <property type="project" value="UniProtKB-UniRule"/>
</dbReference>
<dbReference type="RefSeq" id="WP_058861341.1">
    <property type="nucleotide sequence ID" value="NZ_LPXO01000003.1"/>
</dbReference>
<evidence type="ECO:0000256" key="11">
    <source>
        <dbReference type="ARBA" id="ARBA00022842"/>
    </source>
</evidence>
<dbReference type="HAMAP" id="MF_00719">
    <property type="entry name" value="CobS"/>
    <property type="match status" value="1"/>
</dbReference>
<comment type="cofactor">
    <cofactor evidence="1 19">
        <name>Mg(2+)</name>
        <dbReference type="ChEBI" id="CHEBI:18420"/>
    </cofactor>
</comment>
<evidence type="ECO:0000256" key="16">
    <source>
        <dbReference type="ARBA" id="ARBA00032853"/>
    </source>
</evidence>
<feature type="transmembrane region" description="Helical" evidence="19">
    <location>
        <begin position="182"/>
        <end position="201"/>
    </location>
</feature>
<evidence type="ECO:0000256" key="13">
    <source>
        <dbReference type="ARBA" id="ARBA00023136"/>
    </source>
</evidence>
<evidence type="ECO:0000256" key="4">
    <source>
        <dbReference type="ARBA" id="ARBA00010561"/>
    </source>
</evidence>
<protein>
    <recommendedName>
        <fullName evidence="6 19">Adenosylcobinamide-GDP ribazoletransferase</fullName>
        <ecNumber evidence="5 19">2.7.8.26</ecNumber>
    </recommendedName>
    <alternativeName>
        <fullName evidence="16 19">Cobalamin synthase</fullName>
    </alternativeName>
    <alternativeName>
        <fullName evidence="15 19">Cobalamin-5'-phosphate synthase</fullName>
    </alternativeName>
</protein>
<keyword evidence="7 19" id="KW-1003">Cell membrane</keyword>
<name>A0A0W7WLM4_9RHOB</name>